<dbReference type="Ensembl" id="ENSSORT00005027353.1">
    <property type="protein sequence ID" value="ENSSORP00005026575.1"/>
    <property type="gene ID" value="ENSSORG00005012723.1"/>
</dbReference>
<dbReference type="PANTHER" id="PTHR33589">
    <property type="entry name" value="OS11G0524900 PROTEIN"/>
    <property type="match status" value="1"/>
</dbReference>
<feature type="domain" description="Jacalin-type lectin" evidence="4">
    <location>
        <begin position="22"/>
        <end position="155"/>
    </location>
</feature>
<reference evidence="5" key="1">
    <citation type="submission" date="2019-06" db="EMBL/GenBank/DDBJ databases">
        <authorList>
            <consortium name="Wellcome Sanger Institute Data Sharing"/>
        </authorList>
    </citation>
    <scope>NUCLEOTIDE SEQUENCE [LARGE SCALE GENOMIC DNA]</scope>
</reference>
<organism evidence="5 6">
    <name type="scientific">Sphaeramia orbicularis</name>
    <name type="common">orbiculate cardinalfish</name>
    <dbReference type="NCBI Taxonomy" id="375764"/>
    <lineage>
        <taxon>Eukaryota</taxon>
        <taxon>Metazoa</taxon>
        <taxon>Chordata</taxon>
        <taxon>Craniata</taxon>
        <taxon>Vertebrata</taxon>
        <taxon>Euteleostomi</taxon>
        <taxon>Actinopterygii</taxon>
        <taxon>Neopterygii</taxon>
        <taxon>Teleostei</taxon>
        <taxon>Neoteleostei</taxon>
        <taxon>Acanthomorphata</taxon>
        <taxon>Gobiaria</taxon>
        <taxon>Kurtiformes</taxon>
        <taxon>Apogonoidei</taxon>
        <taxon>Apogonidae</taxon>
        <taxon>Apogoninae</taxon>
        <taxon>Sphaeramia</taxon>
    </lineage>
</organism>
<reference evidence="5" key="2">
    <citation type="submission" date="2025-08" db="UniProtKB">
        <authorList>
            <consortium name="Ensembl"/>
        </authorList>
    </citation>
    <scope>IDENTIFICATION</scope>
</reference>
<gene>
    <name evidence="5" type="primary">LOC115428949</name>
</gene>
<dbReference type="Pfam" id="PF01419">
    <property type="entry name" value="Jacalin"/>
    <property type="match status" value="1"/>
</dbReference>
<proteinExistence type="predicted"/>
<sequence>MQYLILFVLLPACILAAQTGSYSFSPPVGSGSGSSYTLSGEGRVTAVRVWENYNSVINGIQIRQGVVWSPVGGYTYGYLLEFELREDEAIIQISGKHSHYLYSLIFTTNKGRSFYAGQPLGHSFNMYPEHPQAELLFVSGRYHGHLTAFAAHWGVIESNADNSTGH</sequence>
<dbReference type="OrthoDB" id="2415936at2759"/>
<dbReference type="AlphaFoldDB" id="A0A673AAH5"/>
<keyword evidence="1 3" id="KW-0732">Signal</keyword>
<feature type="signal peptide" evidence="3">
    <location>
        <begin position="1"/>
        <end position="16"/>
    </location>
</feature>
<name>A0A673AAH5_9TELE</name>
<evidence type="ECO:0000256" key="2">
    <source>
        <dbReference type="ARBA" id="ARBA00022734"/>
    </source>
</evidence>
<feature type="chain" id="PRO_5025631375" evidence="3">
    <location>
        <begin position="17"/>
        <end position="166"/>
    </location>
</feature>
<evidence type="ECO:0000256" key="3">
    <source>
        <dbReference type="SAM" id="SignalP"/>
    </source>
</evidence>
<dbReference type="InParanoid" id="A0A673AAH5"/>
<dbReference type="GeneID" id="115428949"/>
<reference evidence="5" key="3">
    <citation type="submission" date="2025-09" db="UniProtKB">
        <authorList>
            <consortium name="Ensembl"/>
        </authorList>
    </citation>
    <scope>IDENTIFICATION</scope>
</reference>
<dbReference type="SMART" id="SM00915">
    <property type="entry name" value="Jacalin"/>
    <property type="match status" value="1"/>
</dbReference>
<evidence type="ECO:0000256" key="1">
    <source>
        <dbReference type="ARBA" id="ARBA00022729"/>
    </source>
</evidence>
<dbReference type="InterPro" id="IPR036404">
    <property type="entry name" value="Jacalin-like_lectin_dom_sf"/>
</dbReference>
<keyword evidence="2" id="KW-0430">Lectin</keyword>
<dbReference type="RefSeq" id="XP_030004077.1">
    <property type="nucleotide sequence ID" value="XM_030148217.1"/>
</dbReference>
<accession>A0A673AAH5</accession>
<dbReference type="RefSeq" id="XP_030004078.1">
    <property type="nucleotide sequence ID" value="XM_030148218.1"/>
</dbReference>
<dbReference type="InterPro" id="IPR052321">
    <property type="entry name" value="PolyBind_ProtTraffic"/>
</dbReference>
<dbReference type="Proteomes" id="UP000472271">
    <property type="component" value="Chromosome 11"/>
</dbReference>
<dbReference type="SUPFAM" id="SSF51101">
    <property type="entry name" value="Mannose-binding lectins"/>
    <property type="match status" value="1"/>
</dbReference>
<dbReference type="RefSeq" id="XP_030004079.1">
    <property type="nucleotide sequence ID" value="XM_030148219.1"/>
</dbReference>
<dbReference type="PROSITE" id="PS51752">
    <property type="entry name" value="JACALIN_LECTIN"/>
    <property type="match status" value="1"/>
</dbReference>
<dbReference type="RefSeq" id="XP_030004076.1">
    <property type="nucleotide sequence ID" value="XM_030148216.1"/>
</dbReference>
<evidence type="ECO:0000259" key="4">
    <source>
        <dbReference type="PROSITE" id="PS51752"/>
    </source>
</evidence>
<dbReference type="InterPro" id="IPR001229">
    <property type="entry name" value="Jacalin-like_lectin_dom"/>
</dbReference>
<evidence type="ECO:0000313" key="5">
    <source>
        <dbReference type="Ensembl" id="ENSSORP00005026575.1"/>
    </source>
</evidence>
<dbReference type="GO" id="GO:0030246">
    <property type="term" value="F:carbohydrate binding"/>
    <property type="evidence" value="ECO:0007669"/>
    <property type="project" value="UniProtKB-KW"/>
</dbReference>
<dbReference type="Gene3D" id="2.100.10.30">
    <property type="entry name" value="Jacalin-like lectin domain"/>
    <property type="match status" value="1"/>
</dbReference>
<evidence type="ECO:0000313" key="6">
    <source>
        <dbReference type="Proteomes" id="UP000472271"/>
    </source>
</evidence>
<keyword evidence="6" id="KW-1185">Reference proteome</keyword>
<protein>
    <submittedName>
        <fullName evidence="5">Zymogen granule membrane protein 16-like</fullName>
    </submittedName>
</protein>
<dbReference type="PANTHER" id="PTHR33589:SF3">
    <property type="entry name" value="ZYMOGEN GRANULE MEMBRANE PROTEIN 16-LIKE"/>
    <property type="match status" value="1"/>
</dbReference>